<dbReference type="InterPro" id="IPR036397">
    <property type="entry name" value="RNaseH_sf"/>
</dbReference>
<protein>
    <recommendedName>
        <fullName evidence="6">DDE-1 domain-containing protein</fullName>
    </recommendedName>
</protein>
<evidence type="ECO:0000313" key="5">
    <source>
        <dbReference type="Proteomes" id="UP000429607"/>
    </source>
</evidence>
<feature type="compositionally biased region" description="Basic and acidic residues" evidence="1">
    <location>
        <begin position="562"/>
        <end position="574"/>
    </location>
</feature>
<organism evidence="4 5">
    <name type="scientific">Phytophthora rubi</name>
    <dbReference type="NCBI Taxonomy" id="129364"/>
    <lineage>
        <taxon>Eukaryota</taxon>
        <taxon>Sar</taxon>
        <taxon>Stramenopiles</taxon>
        <taxon>Oomycota</taxon>
        <taxon>Peronosporomycetes</taxon>
        <taxon>Peronosporales</taxon>
        <taxon>Peronosporaceae</taxon>
        <taxon>Phytophthora</taxon>
    </lineage>
</organism>
<dbReference type="Pfam" id="PF05225">
    <property type="entry name" value="HTH_psq"/>
    <property type="match status" value="1"/>
</dbReference>
<dbReference type="InterPro" id="IPR007889">
    <property type="entry name" value="HTH_Psq"/>
</dbReference>
<feature type="region of interest" description="Disordered" evidence="1">
    <location>
        <begin position="543"/>
        <end position="595"/>
    </location>
</feature>
<gene>
    <name evidence="4" type="ORF">PR001_g26134</name>
</gene>
<dbReference type="Proteomes" id="UP000429607">
    <property type="component" value="Unassembled WGS sequence"/>
</dbReference>
<evidence type="ECO:0000313" key="4">
    <source>
        <dbReference type="EMBL" id="KAE8974014.1"/>
    </source>
</evidence>
<dbReference type="InterPro" id="IPR004875">
    <property type="entry name" value="DDE_SF_endonuclease_dom"/>
</dbReference>
<feature type="compositionally biased region" description="Polar residues" evidence="1">
    <location>
        <begin position="584"/>
        <end position="595"/>
    </location>
</feature>
<comment type="caution">
    <text evidence="4">The sequence shown here is derived from an EMBL/GenBank/DDBJ whole genome shotgun (WGS) entry which is preliminary data.</text>
</comment>
<dbReference type="PANTHER" id="PTHR19303:SF74">
    <property type="entry name" value="POGO TRANSPOSABLE ELEMENT WITH KRAB DOMAIN"/>
    <property type="match status" value="1"/>
</dbReference>
<dbReference type="PANTHER" id="PTHR19303">
    <property type="entry name" value="TRANSPOSON"/>
    <property type="match status" value="1"/>
</dbReference>
<proteinExistence type="predicted"/>
<evidence type="ECO:0000256" key="1">
    <source>
        <dbReference type="SAM" id="MobiDB-lite"/>
    </source>
</evidence>
<reference evidence="4 5" key="1">
    <citation type="submission" date="2018-09" db="EMBL/GenBank/DDBJ databases">
        <title>Genomic investigation of the strawberry pathogen Phytophthora fragariae indicates pathogenicity is determined by transcriptional variation in three key races.</title>
        <authorList>
            <person name="Adams T.M."/>
            <person name="Armitage A.D."/>
            <person name="Sobczyk M.K."/>
            <person name="Bates H.J."/>
            <person name="Dunwell J.M."/>
            <person name="Nellist C.F."/>
            <person name="Harrison R.J."/>
        </authorList>
    </citation>
    <scope>NUCLEOTIDE SEQUENCE [LARGE SCALE GENOMIC DNA]</scope>
    <source>
        <strain evidence="4 5">SCRP249</strain>
    </source>
</reference>
<dbReference type="InterPro" id="IPR050863">
    <property type="entry name" value="CenT-Element_Derived"/>
</dbReference>
<accession>A0A6A3I0T2</accession>
<feature type="domain" description="DDE-1" evidence="2">
    <location>
        <begin position="197"/>
        <end position="322"/>
    </location>
</feature>
<dbReference type="GO" id="GO:0005634">
    <property type="term" value="C:nucleus"/>
    <property type="evidence" value="ECO:0007669"/>
    <property type="project" value="TreeGrafter"/>
</dbReference>
<evidence type="ECO:0000259" key="3">
    <source>
        <dbReference type="Pfam" id="PF05225"/>
    </source>
</evidence>
<dbReference type="GO" id="GO:0003677">
    <property type="term" value="F:DNA binding"/>
    <property type="evidence" value="ECO:0007669"/>
    <property type="project" value="InterPro"/>
</dbReference>
<sequence length="595" mass="66591">MTENGPPWEQAVHAVLNGMSIRKAARTFPGVEREALRRRVHGLVDMHEKEGRRPVYLSRGHEQGVVEVVAARSHMGICIEEPEMRYIIRQCALAHNPKGVVPPAFPNNKWISRFVKSHKKELSFRKPQILDEKRAEHSTEEVVRGYASRLEPVLRGVSPECIWNCDETGVCAQGTAKTRVLCSRGLAANTRRSHDRENVSIMGCANAAGGRLPPMYIFAGEFRKPGWLDAAVKDAVCAMTESSNVNGNMFLHWLKFFVRCIGAARPQVLILDGHFAHLSHAAVEFAISKGVKLFLLPSHTSHFLQPLDVSVFREFKTFYNDAVSGFPALKGLGKAALPTRDDIPALTKVPFVKAFKSTTICRGFFNSGIFPFNVDIMLEKMVGSLSSRHKLGLPHHAALETSALDLQLTDRERKQLERKGLDVDAIKVVAFHAKNLTIPKVNSRTRGGYLTPLMTKGVLLTGPEMHEAFRIHSEMKAMQAADQESRRLRRFTNKLDAQALRDAKRGDASRELVERRSMRVEDLAAHSIRRAAQRANAVTIKARKKAETQQAKETQRANRKRCPAECRAKAAEPQRKRRPLQDITPGQISILKSSQ</sequence>
<dbReference type="AlphaFoldDB" id="A0A6A3I0T2"/>
<dbReference type="EMBL" id="QXFV01003773">
    <property type="protein sequence ID" value="KAE8974014.1"/>
    <property type="molecule type" value="Genomic_DNA"/>
</dbReference>
<dbReference type="Pfam" id="PF03184">
    <property type="entry name" value="DDE_1"/>
    <property type="match status" value="1"/>
</dbReference>
<feature type="domain" description="HTH psq-type" evidence="3">
    <location>
        <begin position="10"/>
        <end position="37"/>
    </location>
</feature>
<dbReference type="Gene3D" id="3.30.420.10">
    <property type="entry name" value="Ribonuclease H-like superfamily/Ribonuclease H"/>
    <property type="match status" value="1"/>
</dbReference>
<evidence type="ECO:0008006" key="6">
    <source>
        <dbReference type="Google" id="ProtNLM"/>
    </source>
</evidence>
<name>A0A6A3I0T2_9STRA</name>
<evidence type="ECO:0000259" key="2">
    <source>
        <dbReference type="Pfam" id="PF03184"/>
    </source>
</evidence>